<feature type="region of interest" description="Disordered" evidence="1">
    <location>
        <begin position="174"/>
        <end position="266"/>
    </location>
</feature>
<feature type="compositionally biased region" description="Basic and acidic residues" evidence="1">
    <location>
        <begin position="326"/>
        <end position="338"/>
    </location>
</feature>
<dbReference type="PANTHER" id="PTHR34210">
    <property type="entry name" value="OS01G0252900 PROTEIN"/>
    <property type="match status" value="1"/>
</dbReference>
<feature type="region of interest" description="Disordered" evidence="1">
    <location>
        <begin position="1"/>
        <end position="63"/>
    </location>
</feature>
<dbReference type="Proteomes" id="UP000245207">
    <property type="component" value="Unassembled WGS sequence"/>
</dbReference>
<organism evidence="2 3">
    <name type="scientific">Artemisia annua</name>
    <name type="common">Sweet wormwood</name>
    <dbReference type="NCBI Taxonomy" id="35608"/>
    <lineage>
        <taxon>Eukaryota</taxon>
        <taxon>Viridiplantae</taxon>
        <taxon>Streptophyta</taxon>
        <taxon>Embryophyta</taxon>
        <taxon>Tracheophyta</taxon>
        <taxon>Spermatophyta</taxon>
        <taxon>Magnoliopsida</taxon>
        <taxon>eudicotyledons</taxon>
        <taxon>Gunneridae</taxon>
        <taxon>Pentapetalae</taxon>
        <taxon>asterids</taxon>
        <taxon>campanulids</taxon>
        <taxon>Asterales</taxon>
        <taxon>Asteraceae</taxon>
        <taxon>Asteroideae</taxon>
        <taxon>Anthemideae</taxon>
        <taxon>Artemisiinae</taxon>
        <taxon>Artemisia</taxon>
    </lineage>
</organism>
<feature type="region of interest" description="Disordered" evidence="1">
    <location>
        <begin position="324"/>
        <end position="350"/>
    </location>
</feature>
<feature type="compositionally biased region" description="Polar residues" evidence="1">
    <location>
        <begin position="246"/>
        <end position="265"/>
    </location>
</feature>
<dbReference type="OrthoDB" id="2020539at2759"/>
<evidence type="ECO:0000313" key="2">
    <source>
        <dbReference type="EMBL" id="PWA51363.1"/>
    </source>
</evidence>
<comment type="caution">
    <text evidence="2">The sequence shown here is derived from an EMBL/GenBank/DDBJ whole genome shotgun (WGS) entry which is preliminary data.</text>
</comment>
<feature type="region of interest" description="Disordered" evidence="1">
    <location>
        <begin position="470"/>
        <end position="498"/>
    </location>
</feature>
<feature type="compositionally biased region" description="Basic and acidic residues" evidence="1">
    <location>
        <begin position="482"/>
        <end position="498"/>
    </location>
</feature>
<feature type="region of interest" description="Disordered" evidence="1">
    <location>
        <begin position="425"/>
        <end position="449"/>
    </location>
</feature>
<gene>
    <name evidence="2" type="ORF">CTI12_AA463200</name>
</gene>
<protein>
    <submittedName>
        <fullName evidence="2">Uncharacterized protein</fullName>
    </submittedName>
</protein>
<name>A0A2U1LQS0_ARTAN</name>
<dbReference type="EMBL" id="PKPP01008181">
    <property type="protein sequence ID" value="PWA51363.1"/>
    <property type="molecule type" value="Genomic_DNA"/>
</dbReference>
<evidence type="ECO:0000313" key="3">
    <source>
        <dbReference type="Proteomes" id="UP000245207"/>
    </source>
</evidence>
<proteinExistence type="predicted"/>
<feature type="compositionally biased region" description="Polar residues" evidence="1">
    <location>
        <begin position="24"/>
        <end position="35"/>
    </location>
</feature>
<evidence type="ECO:0000256" key="1">
    <source>
        <dbReference type="SAM" id="MobiDB-lite"/>
    </source>
</evidence>
<sequence length="498" mass="57376">MGSRDDSDVDDDFSDLYKEYTGPPRSNTTTVTETAKPSKRSRDGSDEEEPFDPNAVPTGFTSRDAKVWEAKSKATEINWKKRKEEEMICKLCGESSHYTQGCPSTLGANRKSQDLFMRVPARDPQVKALFTDKVIKDIEQEIGCKIQMGEKFIIVSGKDGQILSKGVDAVHKIKTEGDKSESDANVDKSRSPRGRSPVASRIGRPDSQRSIVSPRIPLESNTNMDRSRSPKGRSPVATRIGRPESQRSIASPRNASHYNQRSSGQDKVIDEHVREEFHKYPRGSPQAYGNDVIWSRSTHSKSPARTPYTGASYSLNDNHIQNRSVHKNEGRDAEKRVPELQSSHKGSYSTFPQTLEELELEYKRDAMDIAKIRDKEEDDENYRHREAVKELRENSTKRLTMAREIHAKRFEEFLHFETRKRHQQARQQTPNPEFAGHKHNSYNDYNNAPANPYNHNMPMESRLRYQEHDNYPSMRSSNNYEEFQRPRHDDYKDAYNRY</sequence>
<reference evidence="2 3" key="1">
    <citation type="journal article" date="2018" name="Mol. Plant">
        <title>The genome of Artemisia annua provides insight into the evolution of Asteraceae family and artemisinin biosynthesis.</title>
        <authorList>
            <person name="Shen Q."/>
            <person name="Zhang L."/>
            <person name="Liao Z."/>
            <person name="Wang S."/>
            <person name="Yan T."/>
            <person name="Shi P."/>
            <person name="Liu M."/>
            <person name="Fu X."/>
            <person name="Pan Q."/>
            <person name="Wang Y."/>
            <person name="Lv Z."/>
            <person name="Lu X."/>
            <person name="Zhang F."/>
            <person name="Jiang W."/>
            <person name="Ma Y."/>
            <person name="Chen M."/>
            <person name="Hao X."/>
            <person name="Li L."/>
            <person name="Tang Y."/>
            <person name="Lv G."/>
            <person name="Zhou Y."/>
            <person name="Sun X."/>
            <person name="Brodelius P.E."/>
            <person name="Rose J.K.C."/>
            <person name="Tang K."/>
        </authorList>
    </citation>
    <scope>NUCLEOTIDE SEQUENCE [LARGE SCALE GENOMIC DNA]</scope>
    <source>
        <strain evidence="3">cv. Huhao1</strain>
        <tissue evidence="2">Leaf</tissue>
    </source>
</reference>
<dbReference type="AlphaFoldDB" id="A0A2U1LQS0"/>
<keyword evidence="3" id="KW-1185">Reference proteome</keyword>
<dbReference type="PANTHER" id="PTHR34210:SF3">
    <property type="entry name" value="CCHC-TYPE DOMAIN-CONTAINING PROTEIN"/>
    <property type="match status" value="1"/>
</dbReference>
<feature type="compositionally biased region" description="Polar residues" evidence="1">
    <location>
        <begin position="340"/>
        <end position="350"/>
    </location>
</feature>
<accession>A0A2U1LQS0</accession>
<dbReference type="STRING" id="35608.A0A2U1LQS0"/>
<feature type="compositionally biased region" description="Basic and acidic residues" evidence="1">
    <location>
        <begin position="174"/>
        <end position="190"/>
    </location>
</feature>